<dbReference type="InterPro" id="IPR035897">
    <property type="entry name" value="Toll_tir_struct_dom_sf"/>
</dbReference>
<comment type="caution">
    <text evidence="3">The sequence shown here is derived from an EMBL/GenBank/DDBJ whole genome shotgun (WGS) entry which is preliminary data.</text>
</comment>
<evidence type="ECO:0000313" key="3">
    <source>
        <dbReference type="EMBL" id="MDM7860410.1"/>
    </source>
</evidence>
<dbReference type="RefSeq" id="WP_289364709.1">
    <property type="nucleotide sequence ID" value="NZ_JAUCBP010000007.1"/>
</dbReference>
<dbReference type="Gene3D" id="3.40.50.10140">
    <property type="entry name" value="Toll/interleukin-1 receptor homology (TIR) domain"/>
    <property type="match status" value="1"/>
</dbReference>
<accession>A0ABT7SW46</accession>
<evidence type="ECO:0000259" key="2">
    <source>
        <dbReference type="PROSITE" id="PS50104"/>
    </source>
</evidence>
<dbReference type="EMBL" id="JAUCBP010000007">
    <property type="protein sequence ID" value="MDM7860410.1"/>
    <property type="molecule type" value="Genomic_DNA"/>
</dbReference>
<dbReference type="PROSITE" id="PS50104">
    <property type="entry name" value="TIR"/>
    <property type="match status" value="1"/>
</dbReference>
<protein>
    <submittedName>
        <fullName evidence="3">Toll/interleukin-1 receptor domain-containing protein</fullName>
    </submittedName>
</protein>
<evidence type="ECO:0000313" key="4">
    <source>
        <dbReference type="Proteomes" id="UP001234343"/>
    </source>
</evidence>
<gene>
    <name evidence="3" type="ORF">QTP81_07365</name>
</gene>
<dbReference type="InterPro" id="IPR000157">
    <property type="entry name" value="TIR_dom"/>
</dbReference>
<dbReference type="Proteomes" id="UP001234343">
    <property type="component" value="Unassembled WGS sequence"/>
</dbReference>
<organism evidence="3 4">
    <name type="scientific">Alteromonas arenosi</name>
    <dbReference type="NCBI Taxonomy" id="3055817"/>
    <lineage>
        <taxon>Bacteria</taxon>
        <taxon>Pseudomonadati</taxon>
        <taxon>Pseudomonadota</taxon>
        <taxon>Gammaproteobacteria</taxon>
        <taxon>Alteromonadales</taxon>
        <taxon>Alteromonadaceae</taxon>
        <taxon>Alteromonas/Salinimonas group</taxon>
        <taxon>Alteromonas</taxon>
    </lineage>
</organism>
<evidence type="ECO:0000256" key="1">
    <source>
        <dbReference type="SAM" id="Phobius"/>
    </source>
</evidence>
<feature type="transmembrane region" description="Helical" evidence="1">
    <location>
        <begin position="172"/>
        <end position="195"/>
    </location>
</feature>
<keyword evidence="4" id="KW-1185">Reference proteome</keyword>
<keyword evidence="3" id="KW-0675">Receptor</keyword>
<proteinExistence type="predicted"/>
<feature type="transmembrane region" description="Helical" evidence="1">
    <location>
        <begin position="207"/>
        <end position="225"/>
    </location>
</feature>
<name>A0ABT7SW46_9ALTE</name>
<dbReference type="Pfam" id="PF13676">
    <property type="entry name" value="TIR_2"/>
    <property type="match status" value="1"/>
</dbReference>
<feature type="domain" description="TIR" evidence="2">
    <location>
        <begin position="7"/>
        <end position="150"/>
    </location>
</feature>
<keyword evidence="1" id="KW-0812">Transmembrane</keyword>
<dbReference type="SUPFAM" id="SSF52200">
    <property type="entry name" value="Toll/Interleukin receptor TIR domain"/>
    <property type="match status" value="1"/>
</dbReference>
<keyword evidence="1" id="KW-0472">Membrane</keyword>
<keyword evidence="1" id="KW-1133">Transmembrane helix</keyword>
<reference evidence="3 4" key="1">
    <citation type="submission" date="2023-06" db="EMBL/GenBank/DDBJ databases">
        <title>Alteromonas sp. ASW11-36 isolated from intertidal sand.</title>
        <authorList>
            <person name="Li Y."/>
        </authorList>
    </citation>
    <scope>NUCLEOTIDE SEQUENCE [LARGE SCALE GENOMIC DNA]</scope>
    <source>
        <strain evidence="3 4">ASW11-36</strain>
    </source>
</reference>
<sequence length="230" mass="26041">MLNKEKKTKRIFISYRRADTGSVAGRIKDAIERYLPNVNVFMDVETLKEGKRFKQQIIKSIDESDYVFVLIGPKWLGEADKENRLLSDDDFVRLEVAQALRANKRVYPILINDAKMPSTQEFPDDALAISQIHALEIRHSRFNDDLKHCLKSIFGLNDSHFSKSGLGDKIKAIGAGLLSAIGFFVFLDFVIGLSIGGALGKFFGSPMLSGALFLLAFFVFSNLFWQRWVR</sequence>